<reference evidence="3" key="1">
    <citation type="submission" date="2022-11" db="UniProtKB">
        <authorList>
            <consortium name="WormBaseParasite"/>
        </authorList>
    </citation>
    <scope>IDENTIFICATION</scope>
</reference>
<accession>A0A914YPH6</accession>
<name>A0A914YPH6_9BILA</name>
<evidence type="ECO:0000259" key="1">
    <source>
        <dbReference type="Pfam" id="PF14664"/>
    </source>
</evidence>
<dbReference type="Proteomes" id="UP000887577">
    <property type="component" value="Unplaced"/>
</dbReference>
<evidence type="ECO:0000313" key="2">
    <source>
        <dbReference type="Proteomes" id="UP000887577"/>
    </source>
</evidence>
<protein>
    <submittedName>
        <fullName evidence="3">Rapamycin-insensitive companion of mTOR N-terminal domain-containing protein</fullName>
    </submittedName>
</protein>
<dbReference type="InterPro" id="IPR028267">
    <property type="entry name" value="Pianissimo_N"/>
</dbReference>
<dbReference type="AlphaFoldDB" id="A0A914YPH6"/>
<feature type="domain" description="Rapamycin-insensitive companion of mTOR N-terminal" evidence="1">
    <location>
        <begin position="82"/>
        <end position="183"/>
    </location>
</feature>
<proteinExistence type="predicted"/>
<organism evidence="2 3">
    <name type="scientific">Panagrolaimus superbus</name>
    <dbReference type="NCBI Taxonomy" id="310955"/>
    <lineage>
        <taxon>Eukaryota</taxon>
        <taxon>Metazoa</taxon>
        <taxon>Ecdysozoa</taxon>
        <taxon>Nematoda</taxon>
        <taxon>Chromadorea</taxon>
        <taxon>Rhabditida</taxon>
        <taxon>Tylenchina</taxon>
        <taxon>Panagrolaimomorpha</taxon>
        <taxon>Panagrolaimoidea</taxon>
        <taxon>Panagrolaimidae</taxon>
        <taxon>Panagrolaimus</taxon>
    </lineage>
</organism>
<dbReference type="WBParaSite" id="PSU_v2.g2090.t1">
    <property type="protein sequence ID" value="PSU_v2.g2090.t1"/>
    <property type="gene ID" value="PSU_v2.g2090"/>
</dbReference>
<keyword evidence="2" id="KW-1185">Reference proteome</keyword>
<sequence>MDRPNKLILPPPDARGRLRERTKFHNRPHGSSRIKKVKVDVNFDEALNHLERKVEISAENINQTAFYLKNLDIYFRQDERLFELVVEKYIPLLYHQNPLYRAMLYRLLRLTTHSYKNLLHLLLLHFDIHLIRSLDASECDDERREALQLICSLLYIYQKSPLKQFLHSPGKESLLKESAFTLFPKSALKSITEIALDRLPRMLENLDESKKPDK</sequence>
<dbReference type="Pfam" id="PF14664">
    <property type="entry name" value="RICTOR_N"/>
    <property type="match status" value="1"/>
</dbReference>
<evidence type="ECO:0000313" key="3">
    <source>
        <dbReference type="WBParaSite" id="PSU_v2.g2090.t1"/>
    </source>
</evidence>